<keyword evidence="3" id="KW-1185">Reference proteome</keyword>
<organism evidence="2 3">
    <name type="scientific">Methanocalculus chunghsingensis</name>
    <dbReference type="NCBI Taxonomy" id="156457"/>
    <lineage>
        <taxon>Archaea</taxon>
        <taxon>Methanobacteriati</taxon>
        <taxon>Methanobacteriota</taxon>
        <taxon>Stenosarchaea group</taxon>
        <taxon>Methanomicrobia</taxon>
        <taxon>Methanomicrobiales</taxon>
        <taxon>Methanocalculaceae</taxon>
        <taxon>Methanocalculus</taxon>
    </lineage>
</organism>
<protein>
    <submittedName>
        <fullName evidence="2">Uncharacterized protein</fullName>
    </submittedName>
</protein>
<dbReference type="AlphaFoldDB" id="A0A8J7W7Q9"/>
<reference evidence="2" key="1">
    <citation type="submission" date="2014-12" db="EMBL/GenBank/DDBJ databases">
        <authorList>
            <person name="Huang H.-H."/>
            <person name="Chen S.-C."/>
            <person name="Lai M.-C."/>
        </authorList>
    </citation>
    <scope>NUCLEOTIDE SEQUENCE</scope>
    <source>
        <strain evidence="2">K1F9705b</strain>
    </source>
</reference>
<accession>A0A8J7W7Q9</accession>
<comment type="caution">
    <text evidence="2">The sequence shown here is derived from an EMBL/GenBank/DDBJ whole genome shotgun (WGS) entry which is preliminary data.</text>
</comment>
<gene>
    <name evidence="2" type="ORF">RJ53_10835</name>
</gene>
<dbReference type="RefSeq" id="WP_211531702.1">
    <property type="nucleotide sequence ID" value="NZ_JWHL01000026.1"/>
</dbReference>
<dbReference type="EMBL" id="JWHL01000026">
    <property type="protein sequence ID" value="MBR1369944.1"/>
    <property type="molecule type" value="Genomic_DNA"/>
</dbReference>
<proteinExistence type="predicted"/>
<feature type="region of interest" description="Disordered" evidence="1">
    <location>
        <begin position="69"/>
        <end position="94"/>
    </location>
</feature>
<evidence type="ECO:0000313" key="3">
    <source>
        <dbReference type="Proteomes" id="UP000730161"/>
    </source>
</evidence>
<name>A0A8J7W7Q9_9EURY</name>
<dbReference type="Proteomes" id="UP000730161">
    <property type="component" value="Unassembled WGS sequence"/>
</dbReference>
<sequence>MSAERSLSPAPALLRSFRRDLAQRDARTLFPRTRNTMEDFPIEEGSYRSLSGKEESSTLLFSEGAPGCAITDLEDPRPNPLPSGCGNLEANVNG</sequence>
<evidence type="ECO:0000313" key="2">
    <source>
        <dbReference type="EMBL" id="MBR1369944.1"/>
    </source>
</evidence>
<evidence type="ECO:0000256" key="1">
    <source>
        <dbReference type="SAM" id="MobiDB-lite"/>
    </source>
</evidence>